<dbReference type="Pfam" id="PF00441">
    <property type="entry name" value="Acyl-CoA_dh_1"/>
    <property type="match status" value="1"/>
</dbReference>
<evidence type="ECO:0000256" key="3">
    <source>
        <dbReference type="ARBA" id="ARBA00022630"/>
    </source>
</evidence>
<protein>
    <submittedName>
        <fullName evidence="9">Acyl-CoA dehydrogenase</fullName>
    </submittedName>
</protein>
<dbReference type="PROSITE" id="PS00072">
    <property type="entry name" value="ACYL_COA_DH_1"/>
    <property type="match status" value="1"/>
</dbReference>
<dbReference type="GO" id="GO:0003995">
    <property type="term" value="F:acyl-CoA dehydrogenase activity"/>
    <property type="evidence" value="ECO:0007669"/>
    <property type="project" value="InterPro"/>
</dbReference>
<dbReference type="FunFam" id="1.20.140.10:FF:000004">
    <property type="entry name" value="Acyl-CoA dehydrogenase FadE25"/>
    <property type="match status" value="1"/>
</dbReference>
<dbReference type="AlphaFoldDB" id="A0A8J3WZL3"/>
<dbReference type="Gene3D" id="1.10.540.10">
    <property type="entry name" value="Acyl-CoA dehydrogenase/oxidase, N-terminal domain"/>
    <property type="match status" value="1"/>
</dbReference>
<dbReference type="InterPro" id="IPR006089">
    <property type="entry name" value="Acyl-CoA_DH_CS"/>
</dbReference>
<feature type="domain" description="Acyl-CoA oxidase/dehydrogenase middle" evidence="7">
    <location>
        <begin position="142"/>
        <end position="234"/>
    </location>
</feature>
<dbReference type="PIRSF" id="PIRSF016578">
    <property type="entry name" value="HsaA"/>
    <property type="match status" value="1"/>
</dbReference>
<dbReference type="InterPro" id="IPR006091">
    <property type="entry name" value="Acyl-CoA_Oxase/DH_mid-dom"/>
</dbReference>
<evidence type="ECO:0000256" key="4">
    <source>
        <dbReference type="ARBA" id="ARBA00022827"/>
    </source>
</evidence>
<evidence type="ECO:0000259" key="6">
    <source>
        <dbReference type="Pfam" id="PF00441"/>
    </source>
</evidence>
<dbReference type="InterPro" id="IPR046373">
    <property type="entry name" value="Acyl-CoA_Oxase/DH_mid-dom_sf"/>
</dbReference>
<dbReference type="GO" id="GO:0050660">
    <property type="term" value="F:flavin adenine dinucleotide binding"/>
    <property type="evidence" value="ECO:0007669"/>
    <property type="project" value="InterPro"/>
</dbReference>
<evidence type="ECO:0000256" key="5">
    <source>
        <dbReference type="RuleBase" id="RU362125"/>
    </source>
</evidence>
<keyword evidence="5" id="KW-0560">Oxidoreductase</keyword>
<dbReference type="SUPFAM" id="SSF47203">
    <property type="entry name" value="Acyl-CoA dehydrogenase C-terminal domain-like"/>
    <property type="match status" value="1"/>
</dbReference>
<dbReference type="Gene3D" id="2.40.110.10">
    <property type="entry name" value="Butyryl-CoA Dehydrogenase, subunit A, domain 2"/>
    <property type="match status" value="1"/>
</dbReference>
<evidence type="ECO:0000256" key="2">
    <source>
        <dbReference type="ARBA" id="ARBA00009347"/>
    </source>
</evidence>
<organism evidence="9 10">
    <name type="scientific">Planosporangium mesophilum</name>
    <dbReference type="NCBI Taxonomy" id="689768"/>
    <lineage>
        <taxon>Bacteria</taxon>
        <taxon>Bacillati</taxon>
        <taxon>Actinomycetota</taxon>
        <taxon>Actinomycetes</taxon>
        <taxon>Micromonosporales</taxon>
        <taxon>Micromonosporaceae</taxon>
        <taxon>Planosporangium</taxon>
    </lineage>
</organism>
<dbReference type="InterPro" id="IPR037069">
    <property type="entry name" value="AcylCoA_DH/ox_N_sf"/>
</dbReference>
<keyword evidence="3 5" id="KW-0285">Flavoprotein</keyword>
<accession>A0A8J3WZL3</accession>
<dbReference type="SUPFAM" id="SSF56645">
    <property type="entry name" value="Acyl-CoA dehydrogenase NM domain-like"/>
    <property type="match status" value="1"/>
</dbReference>
<keyword evidence="10" id="KW-1185">Reference proteome</keyword>
<keyword evidence="4 5" id="KW-0274">FAD</keyword>
<dbReference type="EMBL" id="BOON01000018">
    <property type="protein sequence ID" value="GII22445.1"/>
    <property type="molecule type" value="Genomic_DNA"/>
</dbReference>
<dbReference type="Pfam" id="PF02771">
    <property type="entry name" value="Acyl-CoA_dh_N"/>
    <property type="match status" value="1"/>
</dbReference>
<comment type="cofactor">
    <cofactor evidence="1 5">
        <name>FAD</name>
        <dbReference type="ChEBI" id="CHEBI:57692"/>
    </cofactor>
</comment>
<sequence>MQRLNTLPADLVTSVNVHSHVERILPTDEAYALLELVREIADAELAPRVDDFEARGEFPRELLRTLGRVGLLGLPYPEEYGGGAQPYEVYLQVLEELARRWLAVAEAVSVHTLACYPVAGYGSDAQRKRFLPDMLGGELLGAYCLSEPAGGSDAAAMTTKAVRDGDEYVVTGTKAWITHAGQADFYNVFCRTGGPGAGGVSCLLADAATPGIEPQARERTMGLRSSPVAQIAFDGARVPADRLLSEENKGFRIAMSALDGGRLGIAACAVGLAQAAVDYAVAYAGEREQFGRPIAQFQGIGFMLADMATQVSAARALVLAAARLRDAGRPYGAEAAKAKLFATDAAMRVTTDAVQVLGGYGYVADHPVERYMREAKVLQIVEGTNQIQRLVISRALTRG</sequence>
<reference evidence="9" key="1">
    <citation type="submission" date="2021-01" db="EMBL/GenBank/DDBJ databases">
        <title>Whole genome shotgun sequence of Planosporangium mesophilum NBRC 109066.</title>
        <authorList>
            <person name="Komaki H."/>
            <person name="Tamura T."/>
        </authorList>
    </citation>
    <scope>NUCLEOTIDE SEQUENCE</scope>
    <source>
        <strain evidence="9">NBRC 109066</strain>
    </source>
</reference>
<dbReference type="PROSITE" id="PS00073">
    <property type="entry name" value="ACYL_COA_DH_2"/>
    <property type="match status" value="1"/>
</dbReference>
<dbReference type="PANTHER" id="PTHR43884:SF12">
    <property type="entry name" value="ISOVALERYL-COA DEHYDROGENASE, MITOCHONDRIAL-RELATED"/>
    <property type="match status" value="1"/>
</dbReference>
<dbReference type="Pfam" id="PF02770">
    <property type="entry name" value="Acyl-CoA_dh_M"/>
    <property type="match status" value="1"/>
</dbReference>
<proteinExistence type="inferred from homology"/>
<dbReference type="Proteomes" id="UP000599074">
    <property type="component" value="Unassembled WGS sequence"/>
</dbReference>
<feature type="domain" description="Acyl-CoA dehydrogenase/oxidase N-terminal" evidence="8">
    <location>
        <begin position="27"/>
        <end position="138"/>
    </location>
</feature>
<evidence type="ECO:0000259" key="8">
    <source>
        <dbReference type="Pfam" id="PF02771"/>
    </source>
</evidence>
<feature type="domain" description="Acyl-CoA dehydrogenase/oxidase C-terminal" evidence="6">
    <location>
        <begin position="248"/>
        <end position="396"/>
    </location>
</feature>
<comment type="similarity">
    <text evidence="2 5">Belongs to the acyl-CoA dehydrogenase family.</text>
</comment>
<dbReference type="InterPro" id="IPR013786">
    <property type="entry name" value="AcylCoA_DH/ox_N"/>
</dbReference>
<dbReference type="Gene3D" id="1.20.140.10">
    <property type="entry name" value="Butyryl-CoA Dehydrogenase, subunit A, domain 3"/>
    <property type="match status" value="1"/>
</dbReference>
<dbReference type="InterPro" id="IPR009075">
    <property type="entry name" value="AcylCo_DH/oxidase_C"/>
</dbReference>
<dbReference type="InterPro" id="IPR009100">
    <property type="entry name" value="AcylCoA_DH/oxidase_NM_dom_sf"/>
</dbReference>
<evidence type="ECO:0000259" key="7">
    <source>
        <dbReference type="Pfam" id="PF02770"/>
    </source>
</evidence>
<dbReference type="PANTHER" id="PTHR43884">
    <property type="entry name" value="ACYL-COA DEHYDROGENASE"/>
    <property type="match status" value="1"/>
</dbReference>
<evidence type="ECO:0000313" key="9">
    <source>
        <dbReference type="EMBL" id="GII22445.1"/>
    </source>
</evidence>
<dbReference type="InterPro" id="IPR036250">
    <property type="entry name" value="AcylCo_DH-like_C"/>
</dbReference>
<evidence type="ECO:0000256" key="1">
    <source>
        <dbReference type="ARBA" id="ARBA00001974"/>
    </source>
</evidence>
<evidence type="ECO:0000313" key="10">
    <source>
        <dbReference type="Proteomes" id="UP000599074"/>
    </source>
</evidence>
<comment type="caution">
    <text evidence="9">The sequence shown here is derived from an EMBL/GenBank/DDBJ whole genome shotgun (WGS) entry which is preliminary data.</text>
</comment>
<name>A0A8J3WZL3_9ACTN</name>
<gene>
    <name evidence="9" type="ORF">Pme01_20420</name>
</gene>